<dbReference type="Pfam" id="PF00528">
    <property type="entry name" value="BPD_transp_1"/>
    <property type="match status" value="1"/>
</dbReference>
<proteinExistence type="inferred from homology"/>
<dbReference type="SUPFAM" id="SSF161098">
    <property type="entry name" value="MetI-like"/>
    <property type="match status" value="1"/>
</dbReference>
<dbReference type="RefSeq" id="WP_236099460.1">
    <property type="nucleotide sequence ID" value="NZ_JAKGUD010000007.1"/>
</dbReference>
<keyword evidence="6 7" id="KW-0472">Membrane</keyword>
<evidence type="ECO:0000313" key="9">
    <source>
        <dbReference type="EMBL" id="MCF4142738.1"/>
    </source>
</evidence>
<keyword evidence="2 7" id="KW-0813">Transport</keyword>
<accession>A0ABS9ENG6</accession>
<feature type="transmembrane region" description="Helical" evidence="7">
    <location>
        <begin position="208"/>
        <end position="233"/>
    </location>
</feature>
<organism evidence="9 10">
    <name type="scientific">Dethiosulfovibrio marinus</name>
    <dbReference type="NCBI Taxonomy" id="133532"/>
    <lineage>
        <taxon>Bacteria</taxon>
        <taxon>Thermotogati</taxon>
        <taxon>Synergistota</taxon>
        <taxon>Synergistia</taxon>
        <taxon>Synergistales</taxon>
        <taxon>Dethiosulfovibrionaceae</taxon>
        <taxon>Dethiosulfovibrio</taxon>
    </lineage>
</organism>
<evidence type="ECO:0000256" key="3">
    <source>
        <dbReference type="ARBA" id="ARBA00022475"/>
    </source>
</evidence>
<name>A0ABS9ENG6_9BACT</name>
<evidence type="ECO:0000256" key="4">
    <source>
        <dbReference type="ARBA" id="ARBA00022692"/>
    </source>
</evidence>
<dbReference type="InterPro" id="IPR050366">
    <property type="entry name" value="BP-dependent_transpt_permease"/>
</dbReference>
<keyword evidence="10" id="KW-1185">Reference proteome</keyword>
<gene>
    <name evidence="9" type="ORF">L2W38_07905</name>
</gene>
<comment type="subcellular location">
    <subcellularLocation>
        <location evidence="1 7">Cell membrane</location>
        <topology evidence="1 7">Multi-pass membrane protein</topology>
    </subcellularLocation>
</comment>
<evidence type="ECO:0000256" key="1">
    <source>
        <dbReference type="ARBA" id="ARBA00004651"/>
    </source>
</evidence>
<protein>
    <submittedName>
        <fullName evidence="9">ABC transporter permease</fullName>
    </submittedName>
</protein>
<reference evidence="9 10" key="1">
    <citation type="submission" date="2022-01" db="EMBL/GenBank/DDBJ databases">
        <title>Dethiosulfovibrio faecalis sp. nov., a novel proteolytic, non-sulfur-reducing bacterium isolated from a marine aquaculture solid waste bioreactor.</title>
        <authorList>
            <person name="Grabowski S."/>
            <person name="Apolinario E."/>
            <person name="Schneider N."/>
            <person name="Marshall C.W."/>
            <person name="Sowers K.R."/>
        </authorList>
    </citation>
    <scope>NUCLEOTIDE SEQUENCE [LARGE SCALE GENOMIC DNA]</scope>
    <source>
        <strain evidence="9 10">DSM 12537</strain>
    </source>
</reference>
<evidence type="ECO:0000256" key="7">
    <source>
        <dbReference type="RuleBase" id="RU363032"/>
    </source>
</evidence>
<feature type="transmembrane region" description="Helical" evidence="7">
    <location>
        <begin position="27"/>
        <end position="48"/>
    </location>
</feature>
<feature type="domain" description="ABC transmembrane type-1" evidence="8">
    <location>
        <begin position="87"/>
        <end position="276"/>
    </location>
</feature>
<sequence>MTDVKKTAKNRSHLSIIWRRLSRSKTAVLGLFIVTLYVLIALVGPHMAPYDPLAQNLSDAFLAPSGDHLMGCDEFGRDIFSRIIHGARISLIIQFNSVVIALVIGIALGAIGGYFGGLIDEIIMRLMDIMLAFPGMLLALAIVAMLGPNLTNLIVAIGIYSVPQFARVTRGAVISVKKNDYVTAAQAIGESNRSVIMRYVLPNALSPIIVQTTLRMATVLLTAAGLGFLGLGVQPPTPEWGTMLSGARMYLRTAPFVAFFPGLAIMIVVLGFNFFGDGLQDALNPRLKE</sequence>
<evidence type="ECO:0000313" key="10">
    <source>
        <dbReference type="Proteomes" id="UP001200430"/>
    </source>
</evidence>
<dbReference type="CDD" id="cd06261">
    <property type="entry name" value="TM_PBP2"/>
    <property type="match status" value="1"/>
</dbReference>
<dbReference type="PROSITE" id="PS50928">
    <property type="entry name" value="ABC_TM1"/>
    <property type="match status" value="1"/>
</dbReference>
<keyword evidence="3" id="KW-1003">Cell membrane</keyword>
<keyword evidence="5 7" id="KW-1133">Transmembrane helix</keyword>
<evidence type="ECO:0000259" key="8">
    <source>
        <dbReference type="PROSITE" id="PS50928"/>
    </source>
</evidence>
<comment type="similarity">
    <text evidence="7">Belongs to the binding-protein-dependent transport system permease family.</text>
</comment>
<dbReference type="Pfam" id="PF12911">
    <property type="entry name" value="OppC_N"/>
    <property type="match status" value="1"/>
</dbReference>
<dbReference type="PANTHER" id="PTHR43386:SF1">
    <property type="entry name" value="D,D-DIPEPTIDE TRANSPORT SYSTEM PERMEASE PROTEIN DDPC-RELATED"/>
    <property type="match status" value="1"/>
</dbReference>
<evidence type="ECO:0000256" key="5">
    <source>
        <dbReference type="ARBA" id="ARBA00022989"/>
    </source>
</evidence>
<evidence type="ECO:0000256" key="2">
    <source>
        <dbReference type="ARBA" id="ARBA00022448"/>
    </source>
</evidence>
<dbReference type="EMBL" id="JAKGUD010000007">
    <property type="protein sequence ID" value="MCF4142738.1"/>
    <property type="molecule type" value="Genomic_DNA"/>
</dbReference>
<dbReference type="InterPro" id="IPR035906">
    <property type="entry name" value="MetI-like_sf"/>
</dbReference>
<feature type="transmembrane region" description="Helical" evidence="7">
    <location>
        <begin position="254"/>
        <end position="275"/>
    </location>
</feature>
<keyword evidence="4 7" id="KW-0812">Transmembrane</keyword>
<dbReference type="PANTHER" id="PTHR43386">
    <property type="entry name" value="OLIGOPEPTIDE TRANSPORT SYSTEM PERMEASE PROTEIN APPC"/>
    <property type="match status" value="1"/>
</dbReference>
<dbReference type="InterPro" id="IPR025966">
    <property type="entry name" value="OppC_N"/>
</dbReference>
<dbReference type="InterPro" id="IPR000515">
    <property type="entry name" value="MetI-like"/>
</dbReference>
<feature type="transmembrane region" description="Helical" evidence="7">
    <location>
        <begin position="98"/>
        <end position="119"/>
    </location>
</feature>
<dbReference type="Proteomes" id="UP001200430">
    <property type="component" value="Unassembled WGS sequence"/>
</dbReference>
<evidence type="ECO:0000256" key="6">
    <source>
        <dbReference type="ARBA" id="ARBA00023136"/>
    </source>
</evidence>
<feature type="transmembrane region" description="Helical" evidence="7">
    <location>
        <begin position="131"/>
        <end position="160"/>
    </location>
</feature>
<comment type="caution">
    <text evidence="9">The sequence shown here is derived from an EMBL/GenBank/DDBJ whole genome shotgun (WGS) entry which is preliminary data.</text>
</comment>
<dbReference type="Gene3D" id="1.10.3720.10">
    <property type="entry name" value="MetI-like"/>
    <property type="match status" value="1"/>
</dbReference>